<feature type="signal peptide" evidence="1">
    <location>
        <begin position="1"/>
        <end position="24"/>
    </location>
</feature>
<reference evidence="3" key="1">
    <citation type="journal article" date="2019" name="Int. J. Syst. Evol. Microbiol.">
        <title>The Global Catalogue of Microorganisms (GCM) 10K type strain sequencing project: providing services to taxonomists for standard genome sequencing and annotation.</title>
        <authorList>
            <consortium name="The Broad Institute Genomics Platform"/>
            <consortium name="The Broad Institute Genome Sequencing Center for Infectious Disease"/>
            <person name="Wu L."/>
            <person name="Ma J."/>
        </authorList>
    </citation>
    <scope>NUCLEOTIDE SEQUENCE [LARGE SCALE GENOMIC DNA]</scope>
    <source>
        <strain evidence="3">CCUG 62945</strain>
    </source>
</reference>
<evidence type="ECO:0000313" key="2">
    <source>
        <dbReference type="EMBL" id="MFC7421581.1"/>
    </source>
</evidence>
<protein>
    <submittedName>
        <fullName evidence="2">Phosphate/phosphite/phosphonate ABC transporter substrate-binding protein</fullName>
    </submittedName>
</protein>
<sequence>MHTFLLKGLGRFCVALMLTTSSWAGSPVKYTISVVPQFSPAQLHQEWMPVLRRISRDTGIELELKLLASFPKFEAELMKGTADFAYVNPYQVVMTKSTQGYIPLLRDSQPLVGVLLVRRESVFKSVYDLNGQTIAFSAPNAFGASLYLRALLIEEQGLKFTPRYLGTHPNVFRHLARNDVAAGGSVVSAFNDEAPEVREQLRIIYKTPEVASHPIVAHPRVPLKVRDAISQAFLALAKDVAGRALLKDIRFPDPVLTAYEKDYLPLETLKLQQYDVPEKN</sequence>
<dbReference type="PANTHER" id="PTHR35841:SF1">
    <property type="entry name" value="PHOSPHONATES-BINDING PERIPLASMIC PROTEIN"/>
    <property type="match status" value="1"/>
</dbReference>
<keyword evidence="1" id="KW-0732">Signal</keyword>
<evidence type="ECO:0000256" key="1">
    <source>
        <dbReference type="SAM" id="SignalP"/>
    </source>
</evidence>
<accession>A0ABW2R1B7</accession>
<dbReference type="Pfam" id="PF12974">
    <property type="entry name" value="Phosphonate-bd"/>
    <property type="match status" value="1"/>
</dbReference>
<comment type="caution">
    <text evidence="2">The sequence shown here is derived from an EMBL/GenBank/DDBJ whole genome shotgun (WGS) entry which is preliminary data.</text>
</comment>
<dbReference type="Proteomes" id="UP001596473">
    <property type="component" value="Unassembled WGS sequence"/>
</dbReference>
<name>A0ABW2R1B7_9NEIS</name>
<feature type="chain" id="PRO_5045221452" evidence="1">
    <location>
        <begin position="25"/>
        <end position="280"/>
    </location>
</feature>
<keyword evidence="3" id="KW-1185">Reference proteome</keyword>
<proteinExistence type="predicted"/>
<dbReference type="EMBL" id="JBHTBQ010000035">
    <property type="protein sequence ID" value="MFC7421581.1"/>
    <property type="molecule type" value="Genomic_DNA"/>
</dbReference>
<dbReference type="RefSeq" id="WP_380189121.1">
    <property type="nucleotide sequence ID" value="NZ_JBHTBQ010000035.1"/>
</dbReference>
<gene>
    <name evidence="2" type="ORF">ACFQNF_17090</name>
</gene>
<dbReference type="PANTHER" id="PTHR35841">
    <property type="entry name" value="PHOSPHONATES-BINDING PERIPLASMIC PROTEIN"/>
    <property type="match status" value="1"/>
</dbReference>
<dbReference type="SUPFAM" id="SSF53850">
    <property type="entry name" value="Periplasmic binding protein-like II"/>
    <property type="match status" value="1"/>
</dbReference>
<dbReference type="Gene3D" id="3.40.190.10">
    <property type="entry name" value="Periplasmic binding protein-like II"/>
    <property type="match status" value="2"/>
</dbReference>
<evidence type="ECO:0000313" key="3">
    <source>
        <dbReference type="Proteomes" id="UP001596473"/>
    </source>
</evidence>
<organism evidence="2 3">
    <name type="scientific">Iodobacter arcticus</name>
    <dbReference type="NCBI Taxonomy" id="590593"/>
    <lineage>
        <taxon>Bacteria</taxon>
        <taxon>Pseudomonadati</taxon>
        <taxon>Pseudomonadota</taxon>
        <taxon>Betaproteobacteria</taxon>
        <taxon>Neisseriales</taxon>
        <taxon>Chitinibacteraceae</taxon>
        <taxon>Iodobacter</taxon>
    </lineage>
</organism>